<reference evidence="1" key="1">
    <citation type="submission" date="2018-03" db="EMBL/GenBank/DDBJ databases">
        <title>Novel CRESS-DNA viruses found in patient with diarrhea of unknown etiology.</title>
        <authorList>
            <person name="Ashworth J.L."/>
            <person name="Robertson G.S."/>
            <person name="Lu L."/>
            <person name="Perry M."/>
            <person name="Bogaardt C."/>
            <person name="Ivens A."/>
            <person name="My Phuc T."/>
            <person name="Rabaa M.A."/>
            <person name="Tri Tue N."/>
            <person name="Pham Thi Thanh T."/>
            <person name="Hong Anh P."/>
            <person name="Baker S."/>
            <person name="Woolhouse M.E.J."/>
        </authorList>
    </citation>
    <scope>NUCLEOTIDE SEQUENCE</scope>
    <source>
        <strain evidence="1">17499x35_933</strain>
    </source>
</reference>
<organism evidence="1">
    <name type="scientific">Cressdnaviricota sp</name>
    <dbReference type="NCBI Taxonomy" id="2748378"/>
    <lineage>
        <taxon>Viruses</taxon>
        <taxon>Monodnaviria</taxon>
        <taxon>Shotokuvirae</taxon>
        <taxon>Cressdnaviricota</taxon>
    </lineage>
</organism>
<dbReference type="EMBL" id="MH111096">
    <property type="protein sequence ID" value="QCC72696.1"/>
    <property type="molecule type" value="Genomic_DNA"/>
</dbReference>
<dbReference type="InterPro" id="IPR057000">
    <property type="entry name" value="Smaco_capsid"/>
</dbReference>
<evidence type="ECO:0000313" key="1">
    <source>
        <dbReference type="EMBL" id="QCC72696.1"/>
    </source>
</evidence>
<proteinExistence type="predicted"/>
<name>A0A4D6IYW3_9VIRU</name>
<accession>A0A4D6IYW3</accession>
<protein>
    <submittedName>
        <fullName evidence="1">Capsid protein</fullName>
    </submittedName>
</protein>
<sequence>MKQKFQWFMDLATSPDQMQVIQVTAGGDNVQKRLFPFFSAYKYFKLGRVTLKFIPAATLPIDPTGLSYEAGENTVDPRDQFNPGLVRITNGENITGDLTQLFASSDRAEPIYYNMMLDRRWYKFQLQTGMTRSAFPKFWSVAQVKQSRLTGNVVPQLTKQVDTENTSEMYYDPDMGTQIVQFGRGNAADYAYNYEDEILMQTGRKEPMGWMPTDFFIKPANTSEVAIAGSGSAIEGTYGYNKVPEIDLITIVLPKAYKTKYFYRVYVEEEVYFKDPVVLGYNDAGELDRFIRYNGTVADPGKSVPVGVPGNLIQG</sequence>
<gene>
    <name evidence="1" type="primary">CP</name>
</gene>
<dbReference type="Pfam" id="PF23784">
    <property type="entry name" value="Smaco_capsid"/>
    <property type="match status" value="1"/>
</dbReference>